<dbReference type="PANTHER" id="PTHR35176:SF6">
    <property type="entry name" value="HEME OXYGENASE HI_0854-RELATED"/>
    <property type="match status" value="1"/>
</dbReference>
<evidence type="ECO:0000313" key="4">
    <source>
        <dbReference type="Proteomes" id="UP000198253"/>
    </source>
</evidence>
<dbReference type="OrthoDB" id="157302at2"/>
<dbReference type="GO" id="GO:0005829">
    <property type="term" value="C:cytosol"/>
    <property type="evidence" value="ECO:0007669"/>
    <property type="project" value="TreeGrafter"/>
</dbReference>
<dbReference type="InterPro" id="IPR012349">
    <property type="entry name" value="Split_barrel_FMN-bd"/>
</dbReference>
<dbReference type="Pfam" id="PF01243">
    <property type="entry name" value="PNPOx_N"/>
    <property type="match status" value="1"/>
</dbReference>
<dbReference type="PANTHER" id="PTHR35176">
    <property type="entry name" value="HEME OXYGENASE HI_0854-RELATED"/>
    <property type="match status" value="1"/>
</dbReference>
<dbReference type="InterPro" id="IPR011576">
    <property type="entry name" value="Pyridox_Oxase_N"/>
</dbReference>
<proteinExistence type="predicted"/>
<keyword evidence="4" id="KW-1185">Reference proteome</keyword>
<sequence>MPVVPDGEVLARLGRERNVWFCTLRPDGSPHLTPVWFVHLDDQWWICTAARNRKVRNVAADPRVSLALEDGRAPVVAEGTATIHRESFPTGVVAAFRAKYGWDVTGSDGPEGGNVLLQVTVSRWLFAGPTD</sequence>
<dbReference type="AlphaFoldDB" id="A0A1C4WVJ4"/>
<keyword evidence="1" id="KW-0560">Oxidoreductase</keyword>
<accession>A0A1C4WVJ4</accession>
<dbReference type="Gene3D" id="2.30.110.10">
    <property type="entry name" value="Electron Transport, Fmn-binding Protein, Chain A"/>
    <property type="match status" value="1"/>
</dbReference>
<dbReference type="InParanoid" id="A0A1C4WVJ4"/>
<dbReference type="GO" id="GO:0070967">
    <property type="term" value="F:coenzyme F420 binding"/>
    <property type="evidence" value="ECO:0007669"/>
    <property type="project" value="TreeGrafter"/>
</dbReference>
<organism evidence="3 4">
    <name type="scientific">Micromonospora echinospora</name>
    <name type="common">Micromonospora purpurea</name>
    <dbReference type="NCBI Taxonomy" id="1877"/>
    <lineage>
        <taxon>Bacteria</taxon>
        <taxon>Bacillati</taxon>
        <taxon>Actinomycetota</taxon>
        <taxon>Actinomycetes</taxon>
        <taxon>Micromonosporales</taxon>
        <taxon>Micromonosporaceae</taxon>
        <taxon>Micromonospora</taxon>
    </lineage>
</organism>
<evidence type="ECO:0000259" key="2">
    <source>
        <dbReference type="Pfam" id="PF01243"/>
    </source>
</evidence>
<feature type="domain" description="Pyridoxamine 5'-phosphate oxidase N-terminal" evidence="2">
    <location>
        <begin position="8"/>
        <end position="125"/>
    </location>
</feature>
<reference evidence="4" key="1">
    <citation type="submission" date="2016-06" db="EMBL/GenBank/DDBJ databases">
        <authorList>
            <person name="Varghese N."/>
            <person name="Submissions Spin"/>
        </authorList>
    </citation>
    <scope>NUCLEOTIDE SEQUENCE [LARGE SCALE GENOMIC DNA]</scope>
    <source>
        <strain evidence="4">DSM 43816</strain>
    </source>
</reference>
<evidence type="ECO:0000313" key="3">
    <source>
        <dbReference type="EMBL" id="SCF00164.1"/>
    </source>
</evidence>
<protein>
    <submittedName>
        <fullName evidence="3">PPOX class probable F420-dependent enzyme, Rv3369 family</fullName>
    </submittedName>
</protein>
<dbReference type="RefSeq" id="WP_088981804.1">
    <property type="nucleotide sequence ID" value="NZ_LT607413.1"/>
</dbReference>
<evidence type="ECO:0000256" key="1">
    <source>
        <dbReference type="ARBA" id="ARBA00023002"/>
    </source>
</evidence>
<dbReference type="EMBL" id="LT607413">
    <property type="protein sequence ID" value="SCF00164.1"/>
    <property type="molecule type" value="Genomic_DNA"/>
</dbReference>
<dbReference type="InterPro" id="IPR052019">
    <property type="entry name" value="F420H2_bilvrd_red/Heme_oxyg"/>
</dbReference>
<dbReference type="Proteomes" id="UP000198253">
    <property type="component" value="Chromosome I"/>
</dbReference>
<name>A0A1C4WVJ4_MICEC</name>
<dbReference type="GO" id="GO:0016627">
    <property type="term" value="F:oxidoreductase activity, acting on the CH-CH group of donors"/>
    <property type="evidence" value="ECO:0007669"/>
    <property type="project" value="TreeGrafter"/>
</dbReference>
<dbReference type="SUPFAM" id="SSF50475">
    <property type="entry name" value="FMN-binding split barrel"/>
    <property type="match status" value="1"/>
</dbReference>
<gene>
    <name evidence="3" type="ORF">GA0070618_2544</name>
</gene>